<evidence type="ECO:0000313" key="2">
    <source>
        <dbReference type="EMBL" id="AIY43275.1"/>
    </source>
</evidence>
<dbReference type="SUPFAM" id="SSF54523">
    <property type="entry name" value="Pili subunits"/>
    <property type="match status" value="1"/>
</dbReference>
<dbReference type="Gene3D" id="3.30.700.10">
    <property type="entry name" value="Glycoprotein, Type 4 Pilin"/>
    <property type="match status" value="1"/>
</dbReference>
<reference evidence="3" key="1">
    <citation type="journal article" date="2014" name="Soil Biol. Biochem.">
        <title>Structure and function of bacterial communities in ageing soils: Insights from the Mendocino ecological staircase.</title>
        <authorList>
            <person name="Uroz S."/>
            <person name="Tech J.J."/>
            <person name="Sawaya N.A."/>
            <person name="Frey-Klett P."/>
            <person name="Leveau J.H.J."/>
        </authorList>
    </citation>
    <scope>NUCLEOTIDE SEQUENCE [LARGE SCALE GENOMIC DNA]</scope>
    <source>
        <strain evidence="3">Cal35</strain>
    </source>
</reference>
<dbReference type="Pfam" id="PF07963">
    <property type="entry name" value="N_methyl"/>
    <property type="match status" value="1"/>
</dbReference>
<dbReference type="GO" id="GO:0043683">
    <property type="term" value="P:type IV pilus assembly"/>
    <property type="evidence" value="ECO:0007669"/>
    <property type="project" value="InterPro"/>
</dbReference>
<evidence type="ECO:0000313" key="3">
    <source>
        <dbReference type="Proteomes" id="UP000030302"/>
    </source>
</evidence>
<gene>
    <name evidence="2" type="primary">pilE</name>
    <name evidence="2" type="ORF">LT85_4117</name>
</gene>
<organism evidence="2 3">
    <name type="scientific">Collimonas arenae</name>
    <dbReference type="NCBI Taxonomy" id="279058"/>
    <lineage>
        <taxon>Bacteria</taxon>
        <taxon>Pseudomonadati</taxon>
        <taxon>Pseudomonadota</taxon>
        <taxon>Betaproteobacteria</taxon>
        <taxon>Burkholderiales</taxon>
        <taxon>Oxalobacteraceae</taxon>
        <taxon>Collimonas</taxon>
    </lineage>
</organism>
<feature type="transmembrane region" description="Helical" evidence="1">
    <location>
        <begin position="7"/>
        <end position="28"/>
    </location>
</feature>
<dbReference type="HOGENOM" id="CLU_091705_6_1_4"/>
<dbReference type="PROSITE" id="PS00409">
    <property type="entry name" value="PROKAR_NTER_METHYL"/>
    <property type="match status" value="1"/>
</dbReference>
<dbReference type="STRING" id="279058.LT85_4117"/>
<dbReference type="Proteomes" id="UP000030302">
    <property type="component" value="Chromosome"/>
</dbReference>
<proteinExistence type="predicted"/>
<keyword evidence="1" id="KW-1133">Transmembrane helix</keyword>
<keyword evidence="3" id="KW-1185">Reference proteome</keyword>
<dbReference type="InterPro" id="IPR012902">
    <property type="entry name" value="N_methyl_site"/>
</dbReference>
<keyword evidence="1" id="KW-0812">Transmembrane</keyword>
<dbReference type="AlphaFoldDB" id="A0A0A1FHY3"/>
<evidence type="ECO:0000256" key="1">
    <source>
        <dbReference type="SAM" id="Phobius"/>
    </source>
</evidence>
<dbReference type="OrthoDB" id="8592370at2"/>
<name>A0A0A1FHY3_9BURK</name>
<dbReference type="InterPro" id="IPR031982">
    <property type="entry name" value="PilE-like"/>
</dbReference>
<sequence>MFSWQRGFTLIEVMITVAVVAILAAVAVPNYTQYVQRGNRAQATATLLKYANWMQQQYTINNSYLSGGKPLSLPTWGDIGSKYTFSVSDSNASSFTLQAVPVTNDKCGTFLLDSTGKRSTDKAKAPAATAADCWASR</sequence>
<accession>A0A0A1FHY3</accession>
<keyword evidence="1" id="KW-0472">Membrane</keyword>
<dbReference type="EMBL" id="CP009962">
    <property type="protein sequence ID" value="AIY43275.1"/>
    <property type="molecule type" value="Genomic_DNA"/>
</dbReference>
<dbReference type="KEGG" id="care:LT85_4117"/>
<protein>
    <submittedName>
        <fullName evidence="2">Type IV pilus biogenesis protein PilE</fullName>
    </submittedName>
</protein>
<dbReference type="RefSeq" id="WP_038492612.1">
    <property type="nucleotide sequence ID" value="NZ_CP009962.1"/>
</dbReference>
<dbReference type="Pfam" id="PF16732">
    <property type="entry name" value="ComP_DUS"/>
    <property type="match status" value="1"/>
</dbReference>
<dbReference type="NCBIfam" id="TIGR02532">
    <property type="entry name" value="IV_pilin_GFxxxE"/>
    <property type="match status" value="1"/>
</dbReference>
<dbReference type="InterPro" id="IPR045584">
    <property type="entry name" value="Pilin-like"/>
</dbReference>